<protein>
    <recommendedName>
        <fullName evidence="1">HTH arsR-type domain-containing protein</fullName>
    </recommendedName>
</protein>
<proteinExistence type="predicted"/>
<evidence type="ECO:0000259" key="1">
    <source>
        <dbReference type="SMART" id="SM00418"/>
    </source>
</evidence>
<dbReference type="InterPro" id="IPR036390">
    <property type="entry name" value="WH_DNA-bd_sf"/>
</dbReference>
<name>A0ABP7N0M7_9MICO</name>
<dbReference type="CDD" id="cd00090">
    <property type="entry name" value="HTH_ARSR"/>
    <property type="match status" value="1"/>
</dbReference>
<feature type="domain" description="HTH arsR-type" evidence="1">
    <location>
        <begin position="1"/>
        <end position="80"/>
    </location>
</feature>
<evidence type="ECO:0000313" key="2">
    <source>
        <dbReference type="EMBL" id="GAA3934120.1"/>
    </source>
</evidence>
<reference evidence="3" key="1">
    <citation type="journal article" date="2019" name="Int. J. Syst. Evol. Microbiol.">
        <title>The Global Catalogue of Microorganisms (GCM) 10K type strain sequencing project: providing services to taxonomists for standard genome sequencing and annotation.</title>
        <authorList>
            <consortium name="The Broad Institute Genomics Platform"/>
            <consortium name="The Broad Institute Genome Sequencing Center for Infectious Disease"/>
            <person name="Wu L."/>
            <person name="Ma J."/>
        </authorList>
    </citation>
    <scope>NUCLEOTIDE SEQUENCE [LARGE SCALE GENOMIC DNA]</scope>
    <source>
        <strain evidence="3">JCM 17024</strain>
    </source>
</reference>
<dbReference type="SMART" id="SM00418">
    <property type="entry name" value="HTH_ARSR"/>
    <property type="match status" value="1"/>
</dbReference>
<comment type="caution">
    <text evidence="2">The sequence shown here is derived from an EMBL/GenBank/DDBJ whole genome shotgun (WGS) entry which is preliminary data.</text>
</comment>
<dbReference type="InterPro" id="IPR011991">
    <property type="entry name" value="ArsR-like_HTH"/>
</dbReference>
<dbReference type="SUPFAM" id="SSF46785">
    <property type="entry name" value="Winged helix' DNA-binding domain"/>
    <property type="match status" value="1"/>
</dbReference>
<gene>
    <name evidence="2" type="ORF">GCM10022383_10760</name>
</gene>
<sequence length="190" mass="20477">MLKALANPLRRRILASFNRNPHSRAADIAAALGEPANKISFHLRVLADAGLIVESPEHARDGRDRVWTAVEVESLGVAGTGVPAADPVLADAVIRGLVEDHQALLQRVLADMPEYLRGEQTTGRGTFSTSHAVLTPAEFEALLHTIHRAIREAHDAHVKGAEGTRVYDIDILAASDDADPGVGRDPRLDR</sequence>
<organism evidence="2 3">
    <name type="scientific">Microbacterium soli</name>
    <dbReference type="NCBI Taxonomy" id="446075"/>
    <lineage>
        <taxon>Bacteria</taxon>
        <taxon>Bacillati</taxon>
        <taxon>Actinomycetota</taxon>
        <taxon>Actinomycetes</taxon>
        <taxon>Micrococcales</taxon>
        <taxon>Microbacteriaceae</taxon>
        <taxon>Microbacterium</taxon>
    </lineage>
</organism>
<keyword evidence="3" id="KW-1185">Reference proteome</keyword>
<accession>A0ABP7N0M7</accession>
<evidence type="ECO:0000313" key="3">
    <source>
        <dbReference type="Proteomes" id="UP001501591"/>
    </source>
</evidence>
<dbReference type="Pfam" id="PF12840">
    <property type="entry name" value="HTH_20"/>
    <property type="match status" value="1"/>
</dbReference>
<dbReference type="InterPro" id="IPR036388">
    <property type="entry name" value="WH-like_DNA-bd_sf"/>
</dbReference>
<dbReference type="Proteomes" id="UP001501591">
    <property type="component" value="Unassembled WGS sequence"/>
</dbReference>
<dbReference type="InterPro" id="IPR001845">
    <property type="entry name" value="HTH_ArsR_DNA-bd_dom"/>
</dbReference>
<dbReference type="EMBL" id="BAABCP010000001">
    <property type="protein sequence ID" value="GAA3934120.1"/>
    <property type="molecule type" value="Genomic_DNA"/>
</dbReference>
<dbReference type="Gene3D" id="1.10.10.10">
    <property type="entry name" value="Winged helix-like DNA-binding domain superfamily/Winged helix DNA-binding domain"/>
    <property type="match status" value="1"/>
</dbReference>